<dbReference type="Proteomes" id="UP000886595">
    <property type="component" value="Unassembled WGS sequence"/>
</dbReference>
<dbReference type="OrthoDB" id="1129285at2759"/>
<accession>A0A8X7WD34</accession>
<proteinExistence type="predicted"/>
<evidence type="ECO:0000313" key="1">
    <source>
        <dbReference type="EMBL" id="KAG2326945.1"/>
    </source>
</evidence>
<dbReference type="EMBL" id="JAAMPC010000002">
    <property type="protein sequence ID" value="KAG2326945.1"/>
    <property type="molecule type" value="Genomic_DNA"/>
</dbReference>
<organism evidence="1 2">
    <name type="scientific">Brassica carinata</name>
    <name type="common">Ethiopian mustard</name>
    <name type="synonym">Abyssinian cabbage</name>
    <dbReference type="NCBI Taxonomy" id="52824"/>
    <lineage>
        <taxon>Eukaryota</taxon>
        <taxon>Viridiplantae</taxon>
        <taxon>Streptophyta</taxon>
        <taxon>Embryophyta</taxon>
        <taxon>Tracheophyta</taxon>
        <taxon>Spermatophyta</taxon>
        <taxon>Magnoliopsida</taxon>
        <taxon>eudicotyledons</taxon>
        <taxon>Gunneridae</taxon>
        <taxon>Pentapetalae</taxon>
        <taxon>rosids</taxon>
        <taxon>malvids</taxon>
        <taxon>Brassicales</taxon>
        <taxon>Brassicaceae</taxon>
        <taxon>Brassiceae</taxon>
        <taxon>Brassica</taxon>
    </lineage>
</organism>
<dbReference type="AlphaFoldDB" id="A0A8X7WD34"/>
<sequence length="96" mass="10891">MDPSGNGSGVVSSQPNENCQVFATDFRKNMGFDEVSLWWRIIHEVRGKEEYDTLPGKRFFTCKNYEADGVHYRHHGSLVSVSKLNGSPSVSRSLRR</sequence>
<keyword evidence="2" id="KW-1185">Reference proteome</keyword>
<comment type="caution">
    <text evidence="1">The sequence shown here is derived from an EMBL/GenBank/DDBJ whole genome shotgun (WGS) entry which is preliminary data.</text>
</comment>
<reference evidence="1 2" key="1">
    <citation type="submission" date="2020-02" db="EMBL/GenBank/DDBJ databases">
        <authorList>
            <person name="Ma Q."/>
            <person name="Huang Y."/>
            <person name="Song X."/>
            <person name="Pei D."/>
        </authorList>
    </citation>
    <scope>NUCLEOTIDE SEQUENCE [LARGE SCALE GENOMIC DNA]</scope>
    <source>
        <strain evidence="1">Sxm20200214</strain>
        <tissue evidence="1">Leaf</tissue>
    </source>
</reference>
<name>A0A8X7WD34_BRACI</name>
<protein>
    <submittedName>
        <fullName evidence="1">Uncharacterized protein</fullName>
    </submittedName>
</protein>
<evidence type="ECO:0000313" key="2">
    <source>
        <dbReference type="Proteomes" id="UP000886595"/>
    </source>
</evidence>
<gene>
    <name evidence="1" type="ORF">Bca52824_009673</name>
</gene>